<dbReference type="Proteomes" id="UP000576209">
    <property type="component" value="Unassembled WGS sequence"/>
</dbReference>
<reference evidence="1 2" key="1">
    <citation type="submission" date="2020-08" db="EMBL/GenBank/DDBJ databases">
        <title>Genomic Encyclopedia of Type Strains, Phase IV (KMG-IV): sequencing the most valuable type-strain genomes for metagenomic binning, comparative biology and taxonomic classification.</title>
        <authorList>
            <person name="Goeker M."/>
        </authorList>
    </citation>
    <scope>NUCLEOTIDE SEQUENCE [LARGE SCALE GENOMIC DNA]</scope>
    <source>
        <strain evidence="1 2">DSM 105137</strain>
    </source>
</reference>
<proteinExistence type="predicted"/>
<dbReference type="RefSeq" id="WP_183494503.1">
    <property type="nucleotide sequence ID" value="NZ_JACIFF010000001.1"/>
</dbReference>
<organism evidence="1 2">
    <name type="scientific">Neolewinella aquimaris</name>
    <dbReference type="NCBI Taxonomy" id="1835722"/>
    <lineage>
        <taxon>Bacteria</taxon>
        <taxon>Pseudomonadati</taxon>
        <taxon>Bacteroidota</taxon>
        <taxon>Saprospiria</taxon>
        <taxon>Saprospirales</taxon>
        <taxon>Lewinellaceae</taxon>
        <taxon>Neolewinella</taxon>
    </lineage>
</organism>
<dbReference type="EMBL" id="JACIFF010000001">
    <property type="protein sequence ID" value="MBB4078291.1"/>
    <property type="molecule type" value="Genomic_DNA"/>
</dbReference>
<comment type="caution">
    <text evidence="1">The sequence shown here is derived from an EMBL/GenBank/DDBJ whole genome shotgun (WGS) entry which is preliminary data.</text>
</comment>
<gene>
    <name evidence="1" type="ORF">GGR28_000892</name>
</gene>
<sequence length="133" mass="14920">MRKDITLPEVTDVAVAVIPRQDAGEDLWDTYLINLRDESLENILITSQGYGSVEGVDKTTTVLRHFHQTLGAGESIKIEPIQPTLFGITNEYWVSFNSNGQMLDKRYVFKANTISREGLTEVPVVERPGIVLQ</sequence>
<name>A0A840DZ75_9BACT</name>
<evidence type="ECO:0000313" key="1">
    <source>
        <dbReference type="EMBL" id="MBB4078291.1"/>
    </source>
</evidence>
<dbReference type="AlphaFoldDB" id="A0A840DZ75"/>
<accession>A0A840DZ75</accession>
<evidence type="ECO:0000313" key="2">
    <source>
        <dbReference type="Proteomes" id="UP000576209"/>
    </source>
</evidence>
<protein>
    <submittedName>
        <fullName evidence="1">Uncharacterized protein</fullName>
    </submittedName>
</protein>
<keyword evidence="2" id="KW-1185">Reference proteome</keyword>